<comment type="caution">
    <text evidence="5">The sequence shown here is derived from an EMBL/GenBank/DDBJ whole genome shotgun (WGS) entry which is preliminary data.</text>
</comment>
<dbReference type="Pfam" id="PF01476">
    <property type="entry name" value="LysM"/>
    <property type="match status" value="1"/>
</dbReference>
<dbReference type="Gene3D" id="2.70.70.10">
    <property type="entry name" value="Glucose Permease (Domain IIA)"/>
    <property type="match status" value="1"/>
</dbReference>
<gene>
    <name evidence="5" type="ORF">CUR86_07440</name>
</gene>
<reference evidence="5" key="1">
    <citation type="journal article" date="2015" name="Antonie Van Leeuwenhoek">
        <title>Comparative 16S rRNA signatures and multilocus sequence analysis for the genus Salinicola and description of Salinicola acroporae sp. nov., isolated from coral Acropora digitifera.</title>
        <authorList>
            <person name="Lepcha R.T."/>
            <person name="Poddar A."/>
            <person name="Schumann P."/>
            <person name="Das S.K."/>
        </authorList>
    </citation>
    <scope>NUCLEOTIDE SEQUENCE</scope>
    <source>
        <strain evidence="5">S4-41</strain>
    </source>
</reference>
<dbReference type="CDD" id="cd00118">
    <property type="entry name" value="LysM"/>
    <property type="match status" value="1"/>
</dbReference>
<dbReference type="CDD" id="cd12797">
    <property type="entry name" value="M23_peptidase"/>
    <property type="match status" value="1"/>
</dbReference>
<keyword evidence="3" id="KW-0732">Signal</keyword>
<feature type="compositionally biased region" description="Gly residues" evidence="2">
    <location>
        <begin position="106"/>
        <end position="121"/>
    </location>
</feature>
<dbReference type="Pfam" id="PF01551">
    <property type="entry name" value="Peptidase_M23"/>
    <property type="match status" value="1"/>
</dbReference>
<reference evidence="5" key="2">
    <citation type="submission" date="2017-11" db="EMBL/GenBank/DDBJ databases">
        <authorList>
            <person name="Das S.K."/>
        </authorList>
    </citation>
    <scope>NUCLEOTIDE SEQUENCE</scope>
    <source>
        <strain evidence="5">S4-41</strain>
    </source>
</reference>
<feature type="compositionally biased region" description="Low complexity" evidence="2">
    <location>
        <begin position="246"/>
        <end position="255"/>
    </location>
</feature>
<evidence type="ECO:0000256" key="3">
    <source>
        <dbReference type="SAM" id="SignalP"/>
    </source>
</evidence>
<dbReference type="SUPFAM" id="SSF51261">
    <property type="entry name" value="Duplicated hybrid motif"/>
    <property type="match status" value="1"/>
</dbReference>
<comment type="similarity">
    <text evidence="1">Belongs to the E.coli NlpD/Haemophilus LppB family.</text>
</comment>
<dbReference type="InterPro" id="IPR036779">
    <property type="entry name" value="LysM_dom_sf"/>
</dbReference>
<dbReference type="PROSITE" id="PS51782">
    <property type="entry name" value="LYSM"/>
    <property type="match status" value="1"/>
</dbReference>
<protein>
    <submittedName>
        <fullName evidence="5">Peptidase M23</fullName>
    </submittedName>
</protein>
<dbReference type="SMART" id="SM00257">
    <property type="entry name" value="LysM"/>
    <property type="match status" value="1"/>
</dbReference>
<proteinExistence type="inferred from homology"/>
<keyword evidence="6" id="KW-1185">Reference proteome</keyword>
<feature type="compositionally biased region" description="Low complexity" evidence="2">
    <location>
        <begin position="208"/>
        <end position="239"/>
    </location>
</feature>
<feature type="region of interest" description="Disordered" evidence="2">
    <location>
        <begin position="98"/>
        <end position="276"/>
    </location>
</feature>
<organism evidence="5 6">
    <name type="scientific">Salinicola acroporae</name>
    <dbReference type="NCBI Taxonomy" id="1541440"/>
    <lineage>
        <taxon>Bacteria</taxon>
        <taxon>Pseudomonadati</taxon>
        <taxon>Pseudomonadota</taxon>
        <taxon>Gammaproteobacteria</taxon>
        <taxon>Oceanospirillales</taxon>
        <taxon>Halomonadaceae</taxon>
        <taxon>Salinicola</taxon>
    </lineage>
</organism>
<dbReference type="EMBL" id="PGFS01000001">
    <property type="protein sequence ID" value="MDH4572312.1"/>
    <property type="molecule type" value="Genomic_DNA"/>
</dbReference>
<sequence>MSKRRTALLLGLVPLVVVGLSACTTSSGRPQVQDLSISRNSETPSTYTVKSGDTIYGIAWQNRVDFRDLAQLNGISPPYRLEPGQQLRLQSGASVAGGQAIASSGSGRGGVTATGLGGANGNGAQSAAGDDNPSWLLPSGSSSGSTAGGRVAGQGSGQAASGGSSPGPVYAQSGAADGTRDNTSSVSAPQSGSSANAGDRGASTNTNASSGGQAAGAAGSVASTTSGKTDTGSSSSSASLGGGGTKTATGADAGTEVAGEPSGAPDRSDRTYKPVENVPWQWPANGRLVGKFDDDSNITPGIDIAGQKGQPVKAAGPGIVVYAGDGVRGYGNLIILKHNDRFLSAYAHNDSLKVKENDVVEAGETIATMGQTDADQVQLHFEVRVNGQPQDPLQYLPAR</sequence>
<dbReference type="Gene3D" id="3.10.350.10">
    <property type="entry name" value="LysM domain"/>
    <property type="match status" value="1"/>
</dbReference>
<evidence type="ECO:0000313" key="5">
    <source>
        <dbReference type="EMBL" id="MDH4572312.1"/>
    </source>
</evidence>
<dbReference type="InterPro" id="IPR050570">
    <property type="entry name" value="Cell_wall_metabolism_enzyme"/>
</dbReference>
<dbReference type="InterPro" id="IPR018392">
    <property type="entry name" value="LysM"/>
</dbReference>
<evidence type="ECO:0000256" key="2">
    <source>
        <dbReference type="SAM" id="MobiDB-lite"/>
    </source>
</evidence>
<feature type="domain" description="LysM" evidence="4">
    <location>
        <begin position="45"/>
        <end position="89"/>
    </location>
</feature>
<dbReference type="Proteomes" id="UP001162135">
    <property type="component" value="Unassembled WGS sequence"/>
</dbReference>
<dbReference type="InterPro" id="IPR011055">
    <property type="entry name" value="Dup_hybrid_motif"/>
</dbReference>
<evidence type="ECO:0000259" key="4">
    <source>
        <dbReference type="PROSITE" id="PS51782"/>
    </source>
</evidence>
<feature type="compositionally biased region" description="Low complexity" evidence="2">
    <location>
        <begin position="184"/>
        <end position="194"/>
    </location>
</feature>
<feature type="chain" id="PRO_5045997698" evidence="3">
    <location>
        <begin position="23"/>
        <end position="399"/>
    </location>
</feature>
<dbReference type="PANTHER" id="PTHR21666">
    <property type="entry name" value="PEPTIDASE-RELATED"/>
    <property type="match status" value="1"/>
</dbReference>
<dbReference type="PANTHER" id="PTHR21666:SF263">
    <property type="entry name" value="MUREIN HYDROLASE ACTIVATOR NLPD"/>
    <property type="match status" value="1"/>
</dbReference>
<dbReference type="RefSeq" id="WP_110716866.1">
    <property type="nucleotide sequence ID" value="NZ_PGFS01000001.1"/>
</dbReference>
<accession>A0ABT6I3R0</accession>
<evidence type="ECO:0000256" key="1">
    <source>
        <dbReference type="ARBA" id="ARBA00038420"/>
    </source>
</evidence>
<dbReference type="PROSITE" id="PS51257">
    <property type="entry name" value="PROKAR_LIPOPROTEIN"/>
    <property type="match status" value="1"/>
</dbReference>
<dbReference type="InterPro" id="IPR016047">
    <property type="entry name" value="M23ase_b-sheet_dom"/>
</dbReference>
<feature type="compositionally biased region" description="Gly residues" evidence="2">
    <location>
        <begin position="146"/>
        <end position="156"/>
    </location>
</feature>
<name>A0ABT6I3R0_9GAMM</name>
<feature type="signal peptide" evidence="3">
    <location>
        <begin position="1"/>
        <end position="22"/>
    </location>
</feature>
<dbReference type="SUPFAM" id="SSF54106">
    <property type="entry name" value="LysM domain"/>
    <property type="match status" value="1"/>
</dbReference>
<feature type="compositionally biased region" description="Low complexity" evidence="2">
    <location>
        <begin position="157"/>
        <end position="169"/>
    </location>
</feature>
<evidence type="ECO:0000313" key="6">
    <source>
        <dbReference type="Proteomes" id="UP001162135"/>
    </source>
</evidence>